<evidence type="ECO:0000313" key="2">
    <source>
        <dbReference type="EMBL" id="HAB1776722.1"/>
    </source>
</evidence>
<evidence type="ECO:0000313" key="4">
    <source>
        <dbReference type="EMBL" id="HAB2327639.1"/>
    </source>
</evidence>
<reference evidence="11" key="5">
    <citation type="submission" date="2021-05" db="EMBL/GenBank/DDBJ databases">
        <title>Whole genome PacBio Sequel sequence of Salmonella enterica subsp. enterica.</title>
        <authorList>
            <person name="Hoffmann M."/>
            <person name="Balkey M."/>
            <person name="Luo Y."/>
        </authorList>
    </citation>
    <scope>NUCLEOTIDE SEQUENCE</scope>
    <source>
        <strain evidence="11">CFSAN030538</strain>
    </source>
</reference>
<evidence type="ECO:0000313" key="11">
    <source>
        <dbReference type="EMBL" id="QWJ68581.1"/>
    </source>
</evidence>
<evidence type="ECO:0000313" key="3">
    <source>
        <dbReference type="EMBL" id="HAB1845523.1"/>
    </source>
</evidence>
<protein>
    <submittedName>
        <fullName evidence="1">Uncharacterized protein</fullName>
    </submittedName>
</protein>
<dbReference type="EMBL" id="DAAQZS010000003">
    <property type="protein sequence ID" value="HAE1473338.1"/>
    <property type="molecule type" value="Genomic_DNA"/>
</dbReference>
<dbReference type="EMBL" id="DAAGNY010000002">
    <property type="protein sequence ID" value="HAB3840999.1"/>
    <property type="molecule type" value="Genomic_DNA"/>
</dbReference>
<evidence type="ECO:0000313" key="12">
    <source>
        <dbReference type="Proteomes" id="UP000230639"/>
    </source>
</evidence>
<name>A0A2I5HJX1_SALDZ</name>
<dbReference type="EMBL" id="DAAGBA010000148">
    <property type="protein sequence ID" value="HAB2327639.1"/>
    <property type="molecule type" value="Genomic_DNA"/>
</dbReference>
<dbReference type="EMBL" id="DAAGTH010000030">
    <property type="protein sequence ID" value="HAB4466250.1"/>
    <property type="molecule type" value="Genomic_DNA"/>
</dbReference>
<accession>A0A2I5HJX1</accession>
<dbReference type="EMBL" id="DAAFWI010000021">
    <property type="protein sequence ID" value="HAB1776722.1"/>
    <property type="molecule type" value="Genomic_DNA"/>
</dbReference>
<reference evidence="1 12" key="1">
    <citation type="submission" date="2017-09" db="EMBL/GenBank/DDBJ databases">
        <title>Complete genome of Salmonella enterica subsp. diarizonae isolated from stool of a patient with bacterial enteropathy.</title>
        <authorList>
            <person name="Zhou J."/>
            <person name="Chen Q."/>
            <person name="Guo L."/>
            <person name="Fan J."/>
        </authorList>
    </citation>
    <scope>NUCLEOTIDE SEQUENCE [LARGE SCALE GENOMIC DNA]</scope>
    <source>
        <strain evidence="1 12">HZS154</strain>
    </source>
</reference>
<evidence type="ECO:0000313" key="6">
    <source>
        <dbReference type="EMBL" id="HAB4466250.1"/>
    </source>
</evidence>
<evidence type="ECO:0000313" key="10">
    <source>
        <dbReference type="EMBL" id="HAE1473338.1"/>
    </source>
</evidence>
<organism evidence="1 12">
    <name type="scientific">Salmonella diarizonae</name>
    <dbReference type="NCBI Taxonomy" id="59204"/>
    <lineage>
        <taxon>Bacteria</taxon>
        <taxon>Pseudomonadati</taxon>
        <taxon>Pseudomonadota</taxon>
        <taxon>Gammaproteobacteria</taxon>
        <taxon>Enterobacterales</taxon>
        <taxon>Enterobacteriaceae</taxon>
        <taxon>Salmonella</taxon>
    </lineage>
</organism>
<dbReference type="AlphaFoldDB" id="A0A2I5HJX1"/>
<dbReference type="EMBL" id="DAAFWY010000002">
    <property type="protein sequence ID" value="HAB1845523.1"/>
    <property type="molecule type" value="Genomic_DNA"/>
</dbReference>
<proteinExistence type="predicted"/>
<dbReference type="Proteomes" id="UP000230639">
    <property type="component" value="Chromosome"/>
</dbReference>
<reference evidence="11" key="3">
    <citation type="submission" date="2018-07" db="EMBL/GenBank/DDBJ databases">
        <authorList>
            <consortium name="GenomeTrakr network: Whole genome sequencing for foodborne pathogen traceback"/>
        </authorList>
    </citation>
    <scope>NUCLEOTIDE SEQUENCE</scope>
    <source>
        <strain evidence="11">CFSAN030538</strain>
    </source>
</reference>
<sequence>MSSKDQQSQCKKIKLYNSEIMDLQFKIEKISQILKDFDEHSLQVDDKKKITIKTTPKVNKNIANVLNISYEECVNLPTKIILKKLSEEQKKSKNVAMEKLKFITTISQSLLHLATIRHKK</sequence>
<dbReference type="EMBL" id="DAAMII010000002">
    <property type="protein sequence ID" value="HAC6763649.1"/>
    <property type="molecule type" value="Genomic_DNA"/>
</dbReference>
<gene>
    <name evidence="11" type="ORF">ABB53_017765</name>
    <name evidence="1" type="ORF">CNQ75_15890</name>
    <name evidence="9" type="ORF">G0D47_02860</name>
    <name evidence="10" type="ORF">G3A00_04835</name>
    <name evidence="7" type="ORF">GB016_04630</name>
    <name evidence="8" type="ORF">GB246_09390</name>
    <name evidence="4" type="ORF">GB337_22485</name>
    <name evidence="5" type="ORF">GBW00_03030</name>
    <name evidence="2" type="ORF">GBY11_14490</name>
    <name evidence="6" type="ORF">GBZ04_16355</name>
    <name evidence="3" type="ORF">GBZ10_03200</name>
</gene>
<dbReference type="EMBL" id="CP075144">
    <property type="protein sequence ID" value="QWJ68581.1"/>
    <property type="molecule type" value="Genomic_DNA"/>
</dbReference>
<evidence type="ECO:0000313" key="1">
    <source>
        <dbReference type="EMBL" id="ATW55869.1"/>
    </source>
</evidence>
<dbReference type="RefSeq" id="WP_053508631.1">
    <property type="nucleotide sequence ID" value="NZ_CP011288.1"/>
</dbReference>
<dbReference type="EMBL" id="CP023345">
    <property type="protein sequence ID" value="ATW55869.1"/>
    <property type="molecule type" value="Genomic_DNA"/>
</dbReference>
<dbReference type="EMBL" id="DAAGXW010000003">
    <property type="protein sequence ID" value="HAB5015880.1"/>
    <property type="molecule type" value="Genomic_DNA"/>
</dbReference>
<dbReference type="EMBL" id="DAAHFA010000008">
    <property type="protein sequence ID" value="HAB5841049.1"/>
    <property type="molecule type" value="Genomic_DNA"/>
</dbReference>
<evidence type="ECO:0000313" key="5">
    <source>
        <dbReference type="EMBL" id="HAB3840999.1"/>
    </source>
</evidence>
<reference evidence="2" key="4">
    <citation type="submission" date="2019-10" db="EMBL/GenBank/DDBJ databases">
        <authorList>
            <consortium name="NCBI Pathogen Detection Project"/>
        </authorList>
    </citation>
    <scope>NUCLEOTIDE SEQUENCE</scope>
    <source>
        <strain evidence="9">11-1391</strain>
        <strain evidence="2">Salmonella enterica</strain>
    </source>
</reference>
<reference evidence="2" key="2">
    <citation type="journal article" date="2018" name="Genome Biol.">
        <title>SKESA: strategic k-mer extension for scrupulous assemblies.</title>
        <authorList>
            <person name="Souvorov A."/>
            <person name="Agarwala R."/>
            <person name="Lipman D.J."/>
        </authorList>
    </citation>
    <scope>NUCLEOTIDE SEQUENCE</scope>
    <source>
        <strain evidence="9">11-1391</strain>
        <strain evidence="2">Salmonella enterica</strain>
    </source>
</reference>
<evidence type="ECO:0000313" key="7">
    <source>
        <dbReference type="EMBL" id="HAB5015880.1"/>
    </source>
</evidence>
<evidence type="ECO:0000313" key="9">
    <source>
        <dbReference type="EMBL" id="HAC6763649.1"/>
    </source>
</evidence>
<evidence type="ECO:0000313" key="8">
    <source>
        <dbReference type="EMBL" id="HAB5841049.1"/>
    </source>
</evidence>